<evidence type="ECO:0000256" key="9">
    <source>
        <dbReference type="SAM" id="Phobius"/>
    </source>
</evidence>
<dbReference type="InterPro" id="IPR018704">
    <property type="entry name" value="SecYEG/CpoB_TPR"/>
</dbReference>
<organism evidence="11 12">
    <name type="scientific">Herminiimonas contaminans</name>
    <dbReference type="NCBI Taxonomy" id="1111140"/>
    <lineage>
        <taxon>Bacteria</taxon>
        <taxon>Pseudomonadati</taxon>
        <taxon>Pseudomonadota</taxon>
        <taxon>Betaproteobacteria</taxon>
        <taxon>Burkholderiales</taxon>
        <taxon>Oxalobacteraceae</taxon>
        <taxon>Herminiimonas</taxon>
    </lineage>
</organism>
<evidence type="ECO:0000256" key="6">
    <source>
        <dbReference type="ARBA" id="ARBA00023186"/>
    </source>
</evidence>
<evidence type="ECO:0000259" key="10">
    <source>
        <dbReference type="Pfam" id="PF09976"/>
    </source>
</evidence>
<dbReference type="PIRSF" id="PIRSF006170">
    <property type="entry name" value="YfgM"/>
    <property type="match status" value="1"/>
</dbReference>
<evidence type="ECO:0000256" key="7">
    <source>
        <dbReference type="ARBA" id="ARBA00024197"/>
    </source>
</evidence>
<evidence type="ECO:0000313" key="11">
    <source>
        <dbReference type="EMBL" id="MBF8176575.1"/>
    </source>
</evidence>
<keyword evidence="2" id="KW-1003">Cell membrane</keyword>
<dbReference type="PANTHER" id="PTHR38035">
    <property type="entry name" value="UPF0070 PROTEIN YFGM"/>
    <property type="match status" value="1"/>
</dbReference>
<evidence type="ECO:0000313" key="12">
    <source>
        <dbReference type="Proteomes" id="UP000657372"/>
    </source>
</evidence>
<evidence type="ECO:0000256" key="5">
    <source>
        <dbReference type="ARBA" id="ARBA00023136"/>
    </source>
</evidence>
<dbReference type="InterPro" id="IPR011990">
    <property type="entry name" value="TPR-like_helical_dom_sf"/>
</dbReference>
<reference evidence="11 12" key="1">
    <citation type="submission" date="2020-11" db="EMBL/GenBank/DDBJ databases">
        <title>WGS of Herminiimonas contaminans strain Marseille-Q4544 isolated from planarians Schmidtea mediterranea.</title>
        <authorList>
            <person name="Kangale L."/>
        </authorList>
    </citation>
    <scope>NUCLEOTIDE SEQUENCE [LARGE SCALE GENOMIC DNA]</scope>
    <source>
        <strain evidence="11 12">Marseille-Q4544</strain>
    </source>
</reference>
<comment type="similarity">
    <text evidence="7">Belongs to the YfgM family.</text>
</comment>
<keyword evidence="4 9" id="KW-1133">Transmembrane helix</keyword>
<keyword evidence="12" id="KW-1185">Reference proteome</keyword>
<comment type="subcellular location">
    <subcellularLocation>
        <location evidence="1">Cell membrane</location>
        <topology evidence="1">Single-pass type II membrane protein</topology>
    </subcellularLocation>
</comment>
<evidence type="ECO:0000256" key="4">
    <source>
        <dbReference type="ARBA" id="ARBA00022989"/>
    </source>
</evidence>
<evidence type="ECO:0000256" key="1">
    <source>
        <dbReference type="ARBA" id="ARBA00004401"/>
    </source>
</evidence>
<dbReference type="RefSeq" id="WP_195874608.1">
    <property type="nucleotide sequence ID" value="NZ_JADOEL010000002.1"/>
</dbReference>
<feature type="domain" description="Ancillary SecYEG translocon subunit/Cell division coordinator CpoB TPR" evidence="10">
    <location>
        <begin position="15"/>
        <end position="208"/>
    </location>
</feature>
<evidence type="ECO:0000256" key="3">
    <source>
        <dbReference type="ARBA" id="ARBA00022692"/>
    </source>
</evidence>
<proteinExistence type="inferred from homology"/>
<dbReference type="Proteomes" id="UP000657372">
    <property type="component" value="Unassembled WGS sequence"/>
</dbReference>
<accession>A0ABS0ENY7</accession>
<keyword evidence="3 9" id="KW-0812">Transmembrane</keyword>
<evidence type="ECO:0000256" key="8">
    <source>
        <dbReference type="ARBA" id="ARBA00024235"/>
    </source>
</evidence>
<protein>
    <recommendedName>
        <fullName evidence="8">Ancillary SecYEG translocon subunit</fullName>
    </recommendedName>
</protein>
<dbReference type="PANTHER" id="PTHR38035:SF1">
    <property type="entry name" value="ANCILLARY SECYEG TRANSLOCON SUBUNIT"/>
    <property type="match status" value="1"/>
</dbReference>
<evidence type="ECO:0000256" key="2">
    <source>
        <dbReference type="ARBA" id="ARBA00022475"/>
    </source>
</evidence>
<gene>
    <name evidence="11" type="ORF">IXC47_02640</name>
</gene>
<dbReference type="Pfam" id="PF09976">
    <property type="entry name" value="TPR_21"/>
    <property type="match status" value="1"/>
</dbReference>
<name>A0ABS0ENY7_9BURK</name>
<keyword evidence="5 9" id="KW-0472">Membrane</keyword>
<dbReference type="InterPro" id="IPR026039">
    <property type="entry name" value="YfgM"/>
</dbReference>
<dbReference type="Gene3D" id="1.25.40.10">
    <property type="entry name" value="Tetratricopeptide repeat domain"/>
    <property type="match status" value="1"/>
</dbReference>
<sequence>MAYDHAEQEQLATLKSWWNQYGNIVTWVLIIVLGAYAAWAGWGAYQRSQATQAAQLYEELQKAVAAQDKEKVQRAATDMEAKFAGTAYAQMSALAAAKSAFDSNDFKTAKTQLQWVIDKGNSDEYKAVAKVRLAGILLDEKAYDEGLKVLAGEFPAQFANVVSDRKGDILVAQNKLDEARVAYQTALDKTDAKNPARQLIQIKLDAIGGAPVKKAA</sequence>
<keyword evidence="6" id="KW-0143">Chaperone</keyword>
<feature type="transmembrane region" description="Helical" evidence="9">
    <location>
        <begin position="24"/>
        <end position="45"/>
    </location>
</feature>
<comment type="caution">
    <text evidence="11">The sequence shown here is derived from an EMBL/GenBank/DDBJ whole genome shotgun (WGS) entry which is preliminary data.</text>
</comment>
<dbReference type="EMBL" id="JADOEL010000002">
    <property type="protein sequence ID" value="MBF8176575.1"/>
    <property type="molecule type" value="Genomic_DNA"/>
</dbReference>